<accession>A0A5N0E904</accession>
<dbReference type="Gene3D" id="3.40.50.150">
    <property type="entry name" value="Vaccinia Virus protein VP39"/>
    <property type="match status" value="1"/>
</dbReference>
<organism evidence="1 2">
    <name type="scientific">Nocardia colli</name>
    <dbReference type="NCBI Taxonomy" id="2545717"/>
    <lineage>
        <taxon>Bacteria</taxon>
        <taxon>Bacillati</taxon>
        <taxon>Actinomycetota</taxon>
        <taxon>Actinomycetes</taxon>
        <taxon>Mycobacteriales</taxon>
        <taxon>Nocardiaceae</taxon>
        <taxon>Nocardia</taxon>
    </lineage>
</organism>
<dbReference type="GO" id="GO:0032259">
    <property type="term" value="P:methylation"/>
    <property type="evidence" value="ECO:0007669"/>
    <property type="project" value="UniProtKB-KW"/>
</dbReference>
<evidence type="ECO:0000313" key="2">
    <source>
        <dbReference type="Proteomes" id="UP000323876"/>
    </source>
</evidence>
<dbReference type="EMBL" id="VXLC01000016">
    <property type="protein sequence ID" value="KAA8885230.1"/>
    <property type="molecule type" value="Genomic_DNA"/>
</dbReference>
<reference evidence="1 2" key="1">
    <citation type="submission" date="2019-09" db="EMBL/GenBank/DDBJ databases">
        <authorList>
            <person name="Wang X."/>
        </authorList>
    </citation>
    <scope>NUCLEOTIDE SEQUENCE [LARGE SCALE GENOMIC DNA]</scope>
    <source>
        <strain evidence="1 2">CICC 11023</strain>
    </source>
</reference>
<dbReference type="OrthoDB" id="5175904at2"/>
<gene>
    <name evidence="1" type="ORF">F3087_30905</name>
</gene>
<name>A0A5N0E904_9NOCA</name>
<evidence type="ECO:0000313" key="1">
    <source>
        <dbReference type="EMBL" id="KAA8885230.1"/>
    </source>
</evidence>
<dbReference type="Pfam" id="PF04672">
    <property type="entry name" value="Methyltransf_19"/>
    <property type="match status" value="1"/>
</dbReference>
<dbReference type="SUPFAM" id="SSF53335">
    <property type="entry name" value="S-adenosyl-L-methionine-dependent methyltransferases"/>
    <property type="match status" value="1"/>
</dbReference>
<dbReference type="InterPro" id="IPR006764">
    <property type="entry name" value="SAM_dep_MeTrfase_SAV2177_type"/>
</dbReference>
<keyword evidence="1" id="KW-0489">Methyltransferase</keyword>
<comment type="caution">
    <text evidence="1">The sequence shown here is derived from an EMBL/GenBank/DDBJ whole genome shotgun (WGS) entry which is preliminary data.</text>
</comment>
<keyword evidence="1" id="KW-0808">Transferase</keyword>
<dbReference type="InterPro" id="IPR029063">
    <property type="entry name" value="SAM-dependent_MTases_sf"/>
</dbReference>
<dbReference type="AlphaFoldDB" id="A0A5N0E904"/>
<sequence length="267" mass="29411">MVANPEVPEGIDLGRPSIARAYDAVLGGKDNYDVDQEVADRLRETMPQIGELAWYNRAILGRGVRYLTGEAGIRQFLDLGAGLPTMENTHQVAQRVDPQARVVYVDIDPIVLAHGRALLATNGLTDVETADLRDSAAVLGAPRVRKLIDFTEPVAVMLVGMLHHLHDDEDPKGIVDAYMSAVPSGSYLFLTHFCDSGPEARELEKTFLTFLGTGRFRTHDEVAALFAGLEMVDPGLVYLPQWRPDRIVRDKLTIAERLMIGAIARKP</sequence>
<dbReference type="PIRSF" id="PIRSF017393">
    <property type="entry name" value="MTase_SAV2177"/>
    <property type="match status" value="1"/>
</dbReference>
<keyword evidence="2" id="KW-1185">Reference proteome</keyword>
<protein>
    <submittedName>
        <fullName evidence="1">SAM-dependent methyltransferase</fullName>
    </submittedName>
</protein>
<dbReference type="GO" id="GO:0008168">
    <property type="term" value="F:methyltransferase activity"/>
    <property type="evidence" value="ECO:0007669"/>
    <property type="project" value="UniProtKB-KW"/>
</dbReference>
<proteinExistence type="predicted"/>
<dbReference type="Proteomes" id="UP000323876">
    <property type="component" value="Unassembled WGS sequence"/>
</dbReference>